<evidence type="ECO:0000313" key="1">
    <source>
        <dbReference type="EMBL" id="GJT05026.1"/>
    </source>
</evidence>
<dbReference type="EMBL" id="BQNB010012554">
    <property type="protein sequence ID" value="GJT05026.1"/>
    <property type="molecule type" value="Genomic_DNA"/>
</dbReference>
<accession>A0ABQ5AVF0</accession>
<evidence type="ECO:0000313" key="2">
    <source>
        <dbReference type="Proteomes" id="UP001151760"/>
    </source>
</evidence>
<gene>
    <name evidence="1" type="ORF">Tco_0839488</name>
</gene>
<proteinExistence type="predicted"/>
<reference evidence="1" key="2">
    <citation type="submission" date="2022-01" db="EMBL/GenBank/DDBJ databases">
        <authorList>
            <person name="Yamashiro T."/>
            <person name="Shiraishi A."/>
            <person name="Satake H."/>
            <person name="Nakayama K."/>
        </authorList>
    </citation>
    <scope>NUCLEOTIDE SEQUENCE</scope>
</reference>
<comment type="caution">
    <text evidence="1">The sequence shown here is derived from an EMBL/GenBank/DDBJ whole genome shotgun (WGS) entry which is preliminary data.</text>
</comment>
<protein>
    <submittedName>
        <fullName evidence="1">Uncharacterized protein</fullName>
    </submittedName>
</protein>
<reference evidence="1" key="1">
    <citation type="journal article" date="2022" name="Int. J. Mol. Sci.">
        <title>Draft Genome of Tanacetum Coccineum: Genomic Comparison of Closely Related Tanacetum-Family Plants.</title>
        <authorList>
            <person name="Yamashiro T."/>
            <person name="Shiraishi A."/>
            <person name="Nakayama K."/>
            <person name="Satake H."/>
        </authorList>
    </citation>
    <scope>NUCLEOTIDE SEQUENCE</scope>
</reference>
<keyword evidence="2" id="KW-1185">Reference proteome</keyword>
<sequence length="134" mass="14895">MGIGADLGEHLAPMERPDKISIGDRGGFGAWFANRGLQVLVQEDDLSSNCTQMGIVGRTCACLTYQLDVRMTQLLLLPYSYEMLEYKDQMLYIAEDSDTTSFSPLKCSSNIRLNNISKSNIEWVIDVSAEGIFS</sequence>
<organism evidence="1 2">
    <name type="scientific">Tanacetum coccineum</name>
    <dbReference type="NCBI Taxonomy" id="301880"/>
    <lineage>
        <taxon>Eukaryota</taxon>
        <taxon>Viridiplantae</taxon>
        <taxon>Streptophyta</taxon>
        <taxon>Embryophyta</taxon>
        <taxon>Tracheophyta</taxon>
        <taxon>Spermatophyta</taxon>
        <taxon>Magnoliopsida</taxon>
        <taxon>eudicotyledons</taxon>
        <taxon>Gunneridae</taxon>
        <taxon>Pentapetalae</taxon>
        <taxon>asterids</taxon>
        <taxon>campanulids</taxon>
        <taxon>Asterales</taxon>
        <taxon>Asteraceae</taxon>
        <taxon>Asteroideae</taxon>
        <taxon>Anthemideae</taxon>
        <taxon>Anthemidinae</taxon>
        <taxon>Tanacetum</taxon>
    </lineage>
</organism>
<name>A0ABQ5AVF0_9ASTR</name>
<dbReference type="Proteomes" id="UP001151760">
    <property type="component" value="Unassembled WGS sequence"/>
</dbReference>